<dbReference type="AlphaFoldDB" id="A0A195F391"/>
<evidence type="ECO:0000256" key="1">
    <source>
        <dbReference type="SAM" id="MobiDB-lite"/>
    </source>
</evidence>
<dbReference type="EMBL" id="KQ981855">
    <property type="protein sequence ID" value="KYN34851.1"/>
    <property type="molecule type" value="Genomic_DNA"/>
</dbReference>
<organism evidence="2 3">
    <name type="scientific">Trachymyrmex septentrionalis</name>
    <dbReference type="NCBI Taxonomy" id="34720"/>
    <lineage>
        <taxon>Eukaryota</taxon>
        <taxon>Metazoa</taxon>
        <taxon>Ecdysozoa</taxon>
        <taxon>Arthropoda</taxon>
        <taxon>Hexapoda</taxon>
        <taxon>Insecta</taxon>
        <taxon>Pterygota</taxon>
        <taxon>Neoptera</taxon>
        <taxon>Endopterygota</taxon>
        <taxon>Hymenoptera</taxon>
        <taxon>Apocrita</taxon>
        <taxon>Aculeata</taxon>
        <taxon>Formicoidea</taxon>
        <taxon>Formicidae</taxon>
        <taxon>Myrmicinae</taxon>
        <taxon>Trachymyrmex</taxon>
    </lineage>
</organism>
<dbReference type="Proteomes" id="UP000078541">
    <property type="component" value="Unassembled WGS sequence"/>
</dbReference>
<reference evidence="2 3" key="1">
    <citation type="submission" date="2016-03" db="EMBL/GenBank/DDBJ databases">
        <title>Trachymyrmex septentrionalis WGS genome.</title>
        <authorList>
            <person name="Nygaard S."/>
            <person name="Hu H."/>
            <person name="Boomsma J."/>
            <person name="Zhang G."/>
        </authorList>
    </citation>
    <scope>NUCLEOTIDE SEQUENCE [LARGE SCALE GENOMIC DNA]</scope>
    <source>
        <strain evidence="2">Tsep2-gDNA-1</strain>
        <tissue evidence="2">Whole body</tissue>
    </source>
</reference>
<protein>
    <submittedName>
        <fullName evidence="2">Uncharacterized protein</fullName>
    </submittedName>
</protein>
<evidence type="ECO:0000313" key="2">
    <source>
        <dbReference type="EMBL" id="KYN34851.1"/>
    </source>
</evidence>
<evidence type="ECO:0000313" key="3">
    <source>
        <dbReference type="Proteomes" id="UP000078541"/>
    </source>
</evidence>
<sequence length="71" mass="7542">MRLIVSRVYRMGGKTASTRLCRACPPADVAHVARCARPMGERLRPPVPPSIGRSCGGTNSDRNMASASASE</sequence>
<feature type="compositionally biased region" description="Polar residues" evidence="1">
    <location>
        <begin position="56"/>
        <end position="71"/>
    </location>
</feature>
<name>A0A195F391_9HYME</name>
<gene>
    <name evidence="2" type="ORF">ALC56_10819</name>
</gene>
<keyword evidence="3" id="KW-1185">Reference proteome</keyword>
<proteinExistence type="predicted"/>
<feature type="region of interest" description="Disordered" evidence="1">
    <location>
        <begin position="40"/>
        <end position="71"/>
    </location>
</feature>
<accession>A0A195F391</accession>